<gene>
    <name evidence="6" type="ORF">CSUB01_06851</name>
</gene>
<comment type="subcellular location">
    <subcellularLocation>
        <location evidence="1">Membrane</location>
        <topology evidence="1">Multi-pass membrane protein</topology>
    </subcellularLocation>
</comment>
<dbReference type="GO" id="GO:0022857">
    <property type="term" value="F:transmembrane transporter activity"/>
    <property type="evidence" value="ECO:0007669"/>
    <property type="project" value="TreeGrafter"/>
</dbReference>
<dbReference type="SUPFAM" id="SSF103473">
    <property type="entry name" value="MFS general substrate transporter"/>
    <property type="match status" value="1"/>
</dbReference>
<evidence type="ECO:0000256" key="2">
    <source>
        <dbReference type="ARBA" id="ARBA00022692"/>
    </source>
</evidence>
<dbReference type="EMBL" id="JMSE01000938">
    <property type="protein sequence ID" value="KDN66392.1"/>
    <property type="molecule type" value="Genomic_DNA"/>
</dbReference>
<keyword evidence="2 5" id="KW-0812">Transmembrane</keyword>
<feature type="transmembrane region" description="Helical" evidence="5">
    <location>
        <begin position="48"/>
        <end position="70"/>
    </location>
</feature>
<dbReference type="PANTHER" id="PTHR23507:SF1">
    <property type="entry name" value="FI18259P1-RELATED"/>
    <property type="match status" value="1"/>
</dbReference>
<keyword evidence="4 5" id="KW-0472">Membrane</keyword>
<keyword evidence="3 5" id="KW-1133">Transmembrane helix</keyword>
<dbReference type="Gene3D" id="1.20.1250.20">
    <property type="entry name" value="MFS general substrate transporter like domains"/>
    <property type="match status" value="1"/>
</dbReference>
<sequence>MVQIDDTIQPADAVGGAETTPLLTHPLRPPGGHLPGEVKPIPLKSCSIVARCIFLLTIFELGCCLIAIPLNQVLEAIICRNFYPQAPPSVNDLRCKAKAVQDELSIIRGWQSTLELIPSLLTAIPYGFLADRQGREMVLGLSLLGMTLSSTFYILICALPTVFPIRTIWASALLTFVGGGPAVFTAMIYAIAGDAVSEEHSLCHLCYDYHFYTSQDASKRPTAQDYRATFMAPDYSVGAGKARPSRIMGFMEEPKRPDASIYLLDNNPHQP</sequence>
<evidence type="ECO:0000256" key="5">
    <source>
        <dbReference type="SAM" id="Phobius"/>
    </source>
</evidence>
<feature type="transmembrane region" description="Helical" evidence="5">
    <location>
        <begin position="138"/>
        <end position="162"/>
    </location>
</feature>
<dbReference type="Proteomes" id="UP000027238">
    <property type="component" value="Unassembled WGS sequence"/>
</dbReference>
<evidence type="ECO:0000256" key="1">
    <source>
        <dbReference type="ARBA" id="ARBA00004141"/>
    </source>
</evidence>
<dbReference type="AlphaFoldDB" id="A0A066XBR7"/>
<dbReference type="HOGENOM" id="CLU_013756_2_0_1"/>
<organism evidence="6 7">
    <name type="scientific">Colletotrichum sublineola</name>
    <name type="common">Sorghum anthracnose fungus</name>
    <dbReference type="NCBI Taxonomy" id="1173701"/>
    <lineage>
        <taxon>Eukaryota</taxon>
        <taxon>Fungi</taxon>
        <taxon>Dikarya</taxon>
        <taxon>Ascomycota</taxon>
        <taxon>Pezizomycotina</taxon>
        <taxon>Sordariomycetes</taxon>
        <taxon>Hypocreomycetidae</taxon>
        <taxon>Glomerellales</taxon>
        <taxon>Glomerellaceae</taxon>
        <taxon>Colletotrichum</taxon>
        <taxon>Colletotrichum graminicola species complex</taxon>
    </lineage>
</organism>
<dbReference type="OrthoDB" id="194139at2759"/>
<name>A0A066XBR7_COLSU</name>
<comment type="caution">
    <text evidence="6">The sequence shown here is derived from an EMBL/GenBank/DDBJ whole genome shotgun (WGS) entry which is preliminary data.</text>
</comment>
<evidence type="ECO:0000313" key="7">
    <source>
        <dbReference type="Proteomes" id="UP000027238"/>
    </source>
</evidence>
<proteinExistence type="predicted"/>
<protein>
    <submittedName>
        <fullName evidence="6">Putative ATP synthase F0</fullName>
    </submittedName>
</protein>
<evidence type="ECO:0000313" key="6">
    <source>
        <dbReference type="EMBL" id="KDN66392.1"/>
    </source>
</evidence>
<accession>A0A066XBR7</accession>
<reference evidence="7" key="1">
    <citation type="journal article" date="2014" name="Genome Announc.">
        <title>Draft genome sequence of Colletotrichum sublineola, a destructive pathogen of cultivated sorghum.</title>
        <authorList>
            <person name="Baroncelli R."/>
            <person name="Sanz-Martin J.M."/>
            <person name="Rech G.E."/>
            <person name="Sukno S.A."/>
            <person name="Thon M.R."/>
        </authorList>
    </citation>
    <scope>NUCLEOTIDE SEQUENCE [LARGE SCALE GENOMIC DNA]</scope>
    <source>
        <strain evidence="7">TX430BB</strain>
    </source>
</reference>
<keyword evidence="7" id="KW-1185">Reference proteome</keyword>
<evidence type="ECO:0000256" key="3">
    <source>
        <dbReference type="ARBA" id="ARBA00022989"/>
    </source>
</evidence>
<evidence type="ECO:0000256" key="4">
    <source>
        <dbReference type="ARBA" id="ARBA00023136"/>
    </source>
</evidence>
<dbReference type="InterPro" id="IPR036259">
    <property type="entry name" value="MFS_trans_sf"/>
</dbReference>
<dbReference type="PANTHER" id="PTHR23507">
    <property type="entry name" value="ZGC:174356"/>
    <property type="match status" value="1"/>
</dbReference>
<feature type="transmembrane region" description="Helical" evidence="5">
    <location>
        <begin position="168"/>
        <end position="192"/>
    </location>
</feature>
<dbReference type="eggNOG" id="ENOG502QWBF">
    <property type="taxonomic scope" value="Eukaryota"/>
</dbReference>
<dbReference type="GO" id="GO:0016020">
    <property type="term" value="C:membrane"/>
    <property type="evidence" value="ECO:0007669"/>
    <property type="project" value="UniProtKB-SubCell"/>
</dbReference>